<reference evidence="6 7" key="1">
    <citation type="submission" date="2014-04" db="EMBL/GenBank/DDBJ databases">
        <title>Whole genome shotgun sequence of Geobacillus caldoxylosilyticus NBRC 107762.</title>
        <authorList>
            <person name="Hosoyama A."/>
            <person name="Hosoyama Y."/>
            <person name="Katano-Makiyama Y."/>
            <person name="Tsuchikane K."/>
            <person name="Ohji S."/>
            <person name="Ichikawa N."/>
            <person name="Yamazoe A."/>
            <person name="Fujita N."/>
        </authorList>
    </citation>
    <scope>NUCLEOTIDE SEQUENCE [LARGE SCALE GENOMIC DNA]</scope>
    <source>
        <strain evidence="6 7">NBRC 107762</strain>
    </source>
</reference>
<dbReference type="Pfam" id="PF00872">
    <property type="entry name" value="Transposase_mut"/>
    <property type="match status" value="1"/>
</dbReference>
<evidence type="ECO:0000256" key="5">
    <source>
        <dbReference type="ARBA" id="ARBA00023172"/>
    </source>
</evidence>
<dbReference type="GO" id="GO:0004803">
    <property type="term" value="F:transposase activity"/>
    <property type="evidence" value="ECO:0007669"/>
    <property type="project" value="InterPro"/>
</dbReference>
<dbReference type="InterPro" id="IPR001207">
    <property type="entry name" value="Transposase_mutator"/>
</dbReference>
<dbReference type="EMBL" id="BAWO01000003">
    <property type="protein sequence ID" value="GAJ38349.1"/>
    <property type="molecule type" value="Genomic_DNA"/>
</dbReference>
<dbReference type="Proteomes" id="UP000023561">
    <property type="component" value="Unassembled WGS sequence"/>
</dbReference>
<gene>
    <name evidence="6" type="ORF">GCA01S_003_00155</name>
</gene>
<evidence type="ECO:0000313" key="7">
    <source>
        <dbReference type="Proteomes" id="UP000023561"/>
    </source>
</evidence>
<name>A0A023DAG9_9BACL</name>
<comment type="caution">
    <text evidence="6">The sequence shown here is derived from an EMBL/GenBank/DDBJ whole genome shotgun (WGS) entry which is preliminary data.</text>
</comment>
<dbReference type="GO" id="GO:0003677">
    <property type="term" value="F:DNA binding"/>
    <property type="evidence" value="ECO:0007669"/>
    <property type="project" value="UniProtKB-KW"/>
</dbReference>
<organism evidence="6 7">
    <name type="scientific">Parageobacillus caldoxylosilyticus NBRC 107762</name>
    <dbReference type="NCBI Taxonomy" id="1220594"/>
    <lineage>
        <taxon>Bacteria</taxon>
        <taxon>Bacillati</taxon>
        <taxon>Bacillota</taxon>
        <taxon>Bacilli</taxon>
        <taxon>Bacillales</taxon>
        <taxon>Anoxybacillaceae</taxon>
        <taxon>Saccharococcus</taxon>
    </lineage>
</organism>
<keyword evidence="3" id="KW-0815">Transposition</keyword>
<keyword evidence="5" id="KW-0233">DNA recombination</keyword>
<keyword evidence="4" id="KW-0238">DNA-binding</keyword>
<proteinExistence type="inferred from homology"/>
<comment type="function">
    <text evidence="1">Required for the transposition of the insertion element.</text>
</comment>
<evidence type="ECO:0000313" key="6">
    <source>
        <dbReference type="EMBL" id="GAJ38349.1"/>
    </source>
</evidence>
<comment type="similarity">
    <text evidence="2">Belongs to the transposase mutator family.</text>
</comment>
<evidence type="ECO:0000256" key="1">
    <source>
        <dbReference type="ARBA" id="ARBA00002190"/>
    </source>
</evidence>
<sequence length="88" mass="10468">MNQQDAQYAKRLLYYRGSLNTQYGRIEGLSVPRDRNREFQTQLFAPYQCHTGWLEKTIIKMYQSGMSTREFDKFIKLMLGAAYFSDHD</sequence>
<dbReference type="AlphaFoldDB" id="A0A023DAG9"/>
<accession>A0A023DAG9</accession>
<evidence type="ECO:0000256" key="2">
    <source>
        <dbReference type="ARBA" id="ARBA00010961"/>
    </source>
</evidence>
<keyword evidence="7" id="KW-1185">Reference proteome</keyword>
<protein>
    <submittedName>
        <fullName evidence="6">Putative transposase</fullName>
    </submittedName>
</protein>
<evidence type="ECO:0000256" key="3">
    <source>
        <dbReference type="ARBA" id="ARBA00022578"/>
    </source>
</evidence>
<evidence type="ECO:0000256" key="4">
    <source>
        <dbReference type="ARBA" id="ARBA00023125"/>
    </source>
</evidence>
<dbReference type="GO" id="GO:0006313">
    <property type="term" value="P:DNA transposition"/>
    <property type="evidence" value="ECO:0007669"/>
    <property type="project" value="InterPro"/>
</dbReference>